<evidence type="ECO:0000313" key="3">
    <source>
        <dbReference type="EMBL" id="MFF1274782.1"/>
    </source>
</evidence>
<gene>
    <name evidence="3" type="ORF">ACFVZC_15390</name>
</gene>
<evidence type="ECO:0000313" key="4">
    <source>
        <dbReference type="Proteomes" id="UP001601627"/>
    </source>
</evidence>
<sequence length="210" mass="20537">MRRTARALSLAAVAGTVLGALAPAASAGTAPGGGPSWGTASHAPCPEPGGHGWEGHTPGSTAPGAARPEAVEPETLGKEALEQETLEEEALEPETLGEPAPGRPAPDAAVPDAAGIPAPEPGEPGEEYAPAASRTAVPGKAGPRTPEPRATASQGTHCAGTPAPQGVHAGEGGAFTDSVPALAAGGLLIAGAFGAAAHRLYRDRTNRTEA</sequence>
<dbReference type="RefSeq" id="WP_388234920.1">
    <property type="nucleotide sequence ID" value="NZ_JBHVZQ010000011.1"/>
</dbReference>
<feature type="region of interest" description="Disordered" evidence="1">
    <location>
        <begin position="25"/>
        <end position="176"/>
    </location>
</feature>
<comment type="caution">
    <text evidence="3">The sequence shown here is derived from an EMBL/GenBank/DDBJ whole genome shotgun (WGS) entry which is preliminary data.</text>
</comment>
<feature type="compositionally biased region" description="Low complexity" evidence="1">
    <location>
        <begin position="93"/>
        <end position="117"/>
    </location>
</feature>
<keyword evidence="2" id="KW-0732">Signal</keyword>
<feature type="signal peptide" evidence="2">
    <location>
        <begin position="1"/>
        <end position="27"/>
    </location>
</feature>
<reference evidence="3 4" key="1">
    <citation type="submission" date="2024-09" db="EMBL/GenBank/DDBJ databases">
        <title>The Natural Products Discovery Center: Release of the First 8490 Sequenced Strains for Exploring Actinobacteria Biosynthetic Diversity.</title>
        <authorList>
            <person name="Kalkreuter E."/>
            <person name="Kautsar S.A."/>
            <person name="Yang D."/>
            <person name="Bader C.D."/>
            <person name="Teijaro C.N."/>
            <person name="Fluegel L."/>
            <person name="Davis C.M."/>
            <person name="Simpson J.R."/>
            <person name="Lauterbach L."/>
            <person name="Steele A.D."/>
            <person name="Gui C."/>
            <person name="Meng S."/>
            <person name="Li G."/>
            <person name="Viehrig K."/>
            <person name="Ye F."/>
            <person name="Su P."/>
            <person name="Kiefer A.F."/>
            <person name="Nichols A."/>
            <person name="Cepeda A.J."/>
            <person name="Yan W."/>
            <person name="Fan B."/>
            <person name="Jiang Y."/>
            <person name="Adhikari A."/>
            <person name="Zheng C.-J."/>
            <person name="Schuster L."/>
            <person name="Cowan T.M."/>
            <person name="Smanski M.J."/>
            <person name="Chevrette M.G."/>
            <person name="De Carvalho L.P.S."/>
            <person name="Shen B."/>
        </authorList>
    </citation>
    <scope>NUCLEOTIDE SEQUENCE [LARGE SCALE GENOMIC DNA]</scope>
    <source>
        <strain evidence="3 4">NPDC058328</strain>
    </source>
</reference>
<feature type="compositionally biased region" description="Acidic residues" evidence="1">
    <location>
        <begin position="82"/>
        <end position="92"/>
    </location>
</feature>
<dbReference type="Proteomes" id="UP001601627">
    <property type="component" value="Unassembled WGS sequence"/>
</dbReference>
<evidence type="ECO:0008006" key="5">
    <source>
        <dbReference type="Google" id="ProtNLM"/>
    </source>
</evidence>
<name>A0ABW6Q6U7_9ACTN</name>
<accession>A0ABW6Q6U7</accession>
<keyword evidence="4" id="KW-1185">Reference proteome</keyword>
<dbReference type="EMBL" id="JBHVZQ010000011">
    <property type="protein sequence ID" value="MFF1274782.1"/>
    <property type="molecule type" value="Genomic_DNA"/>
</dbReference>
<evidence type="ECO:0000256" key="2">
    <source>
        <dbReference type="SAM" id="SignalP"/>
    </source>
</evidence>
<protein>
    <recommendedName>
        <fullName evidence="5">Secreted protein</fullName>
    </recommendedName>
</protein>
<feature type="chain" id="PRO_5047306396" description="Secreted protein" evidence="2">
    <location>
        <begin position="28"/>
        <end position="210"/>
    </location>
</feature>
<evidence type="ECO:0000256" key="1">
    <source>
        <dbReference type="SAM" id="MobiDB-lite"/>
    </source>
</evidence>
<organism evidence="3 4">
    <name type="scientific">Streptomyces marokkonensis</name>
    <dbReference type="NCBI Taxonomy" id="324855"/>
    <lineage>
        <taxon>Bacteria</taxon>
        <taxon>Bacillati</taxon>
        <taxon>Actinomycetota</taxon>
        <taxon>Actinomycetes</taxon>
        <taxon>Kitasatosporales</taxon>
        <taxon>Streptomycetaceae</taxon>
        <taxon>Streptomyces</taxon>
    </lineage>
</organism>
<proteinExistence type="predicted"/>